<dbReference type="PANTHER" id="PTHR36454:SF1">
    <property type="entry name" value="DUF1015 DOMAIN-CONTAINING PROTEIN"/>
    <property type="match status" value="1"/>
</dbReference>
<gene>
    <name evidence="1" type="ORF">IAD24_03350</name>
</gene>
<dbReference type="Proteomes" id="UP000824128">
    <property type="component" value="Unassembled WGS sequence"/>
</dbReference>
<dbReference type="EMBL" id="DVNZ01000106">
    <property type="protein sequence ID" value="HIU94173.1"/>
    <property type="molecule type" value="Genomic_DNA"/>
</dbReference>
<reference evidence="1" key="1">
    <citation type="submission" date="2020-10" db="EMBL/GenBank/DDBJ databases">
        <authorList>
            <person name="Gilroy R."/>
        </authorList>
    </citation>
    <scope>NUCLEOTIDE SEQUENCE</scope>
    <source>
        <strain evidence="1">ChiGjej2B2-16831</strain>
    </source>
</reference>
<sequence>MDRYRNNVGVLVPNIMLPPRGTNFEKWAVVACDQFTSQPEYWEKVRELTAGAPTTLDLILPEAYLGARDEAQRIDAIRTNMAGYLRHGVLKKYDQGFALVRRTAAGRTRLGLVMALDLEQYDYHKGATTLIRATEGTIESRIPPRLRIREGAKLELPHIIVLIDDPGRTVIEPLAARADEMELLYDTDLMLGGGHIEGRLVSDEGMIRGVLGALAALTDAEAFRAKYGDHAPLLFAMGDGNHSFATAKANWERIKATLKPGLRRTHPARYALVEVENVHDEGIEFEPIHRVVFGLDGREAIRRIGAALEAQNGGVETRWFENDGPIGVLLRQGHALPFCCREGQGALLVHEPAQQLAVGTLQNAIDAVLAAAPQASVDYIHGEDVVRELAARENATGFLLPAMEKSQLFPTVVYDGALPRKTFSMGEANEKRYYMECRQIAR</sequence>
<accession>A0A9D1N3W2</accession>
<organism evidence="1 2">
    <name type="scientific">Candidatus Aphodomorpha intestinavium</name>
    <dbReference type="NCBI Taxonomy" id="2840672"/>
    <lineage>
        <taxon>Bacteria</taxon>
        <taxon>Bacillati</taxon>
        <taxon>Bacillota</taxon>
        <taxon>Clostridia</taxon>
        <taxon>Eubacteriales</taxon>
        <taxon>Candidatus Aphodomorpha</taxon>
    </lineage>
</organism>
<dbReference type="Pfam" id="PF06245">
    <property type="entry name" value="DUF1015"/>
    <property type="match status" value="1"/>
</dbReference>
<comment type="caution">
    <text evidence="1">The sequence shown here is derived from an EMBL/GenBank/DDBJ whole genome shotgun (WGS) entry which is preliminary data.</text>
</comment>
<dbReference type="InterPro" id="IPR008323">
    <property type="entry name" value="UCP033563"/>
</dbReference>
<dbReference type="PANTHER" id="PTHR36454">
    <property type="entry name" value="LMO2823 PROTEIN"/>
    <property type="match status" value="1"/>
</dbReference>
<evidence type="ECO:0000313" key="2">
    <source>
        <dbReference type="Proteomes" id="UP000824128"/>
    </source>
</evidence>
<reference evidence="1" key="2">
    <citation type="journal article" date="2021" name="PeerJ">
        <title>Extensive microbial diversity within the chicken gut microbiome revealed by metagenomics and culture.</title>
        <authorList>
            <person name="Gilroy R."/>
            <person name="Ravi A."/>
            <person name="Getino M."/>
            <person name="Pursley I."/>
            <person name="Horton D.L."/>
            <person name="Alikhan N.F."/>
            <person name="Baker D."/>
            <person name="Gharbi K."/>
            <person name="Hall N."/>
            <person name="Watson M."/>
            <person name="Adriaenssens E.M."/>
            <person name="Foster-Nyarko E."/>
            <person name="Jarju S."/>
            <person name="Secka A."/>
            <person name="Antonio M."/>
            <person name="Oren A."/>
            <person name="Chaudhuri R.R."/>
            <person name="La Ragione R."/>
            <person name="Hildebrand F."/>
            <person name="Pallen M.J."/>
        </authorList>
    </citation>
    <scope>NUCLEOTIDE SEQUENCE</scope>
    <source>
        <strain evidence="1">ChiGjej2B2-16831</strain>
    </source>
</reference>
<dbReference type="AlphaFoldDB" id="A0A9D1N3W2"/>
<proteinExistence type="predicted"/>
<name>A0A9D1N3W2_9FIRM</name>
<evidence type="ECO:0000313" key="1">
    <source>
        <dbReference type="EMBL" id="HIU94173.1"/>
    </source>
</evidence>
<protein>
    <submittedName>
        <fullName evidence="1">DUF1015 domain-containing protein</fullName>
    </submittedName>
</protein>